<dbReference type="PANTHER" id="PTHR23416">
    <property type="entry name" value="SIALIC ACID SYNTHASE-RELATED"/>
    <property type="match status" value="1"/>
</dbReference>
<dbReference type="AlphaFoldDB" id="A0A1G2B7E9"/>
<dbReference type="InterPro" id="IPR001451">
    <property type="entry name" value="Hexapep"/>
</dbReference>
<evidence type="ECO:0000313" key="4">
    <source>
        <dbReference type="Proteomes" id="UP000179164"/>
    </source>
</evidence>
<sequence length="147" mass="16062">MRSICYTRLCKSFGEKVKIAPYVFLQNPEHISIGNNVSIQHFCLISGYGGVEIGSDVSIAAYTSIFSTSHPVNNPHQKIRDAQLLSKSVKIGENVWIGAGVTILYGTTITDGVVVGAQSLVTKDLVQKDSVYIGSPARFLKLRFNEQ</sequence>
<dbReference type="Pfam" id="PF00132">
    <property type="entry name" value="Hexapep"/>
    <property type="match status" value="1"/>
</dbReference>
<protein>
    <recommendedName>
        <fullName evidence="5">Acetyltransferase</fullName>
    </recommendedName>
</protein>
<reference evidence="3 4" key="1">
    <citation type="journal article" date="2016" name="Nat. Commun.">
        <title>Thousands of microbial genomes shed light on interconnected biogeochemical processes in an aquifer system.</title>
        <authorList>
            <person name="Anantharaman K."/>
            <person name="Brown C.T."/>
            <person name="Hug L.A."/>
            <person name="Sharon I."/>
            <person name="Castelle C.J."/>
            <person name="Probst A.J."/>
            <person name="Thomas B.C."/>
            <person name="Singh A."/>
            <person name="Wilkins M.J."/>
            <person name="Karaoz U."/>
            <person name="Brodie E.L."/>
            <person name="Williams K.H."/>
            <person name="Hubbard S.S."/>
            <person name="Banfield J.F."/>
        </authorList>
    </citation>
    <scope>NUCLEOTIDE SEQUENCE [LARGE SCALE GENOMIC DNA]</scope>
</reference>
<dbReference type="InterPro" id="IPR051159">
    <property type="entry name" value="Hexapeptide_acetyltransf"/>
</dbReference>
<organism evidence="3 4">
    <name type="scientific">Candidatus Kerfeldbacteria bacterium RIFCSPLOWO2_01_FULL_48_11</name>
    <dbReference type="NCBI Taxonomy" id="1798543"/>
    <lineage>
        <taxon>Bacteria</taxon>
        <taxon>Candidatus Kerfeldiibacteriota</taxon>
    </lineage>
</organism>
<dbReference type="CDD" id="cd04647">
    <property type="entry name" value="LbH_MAT_like"/>
    <property type="match status" value="1"/>
</dbReference>
<dbReference type="InterPro" id="IPR011004">
    <property type="entry name" value="Trimer_LpxA-like_sf"/>
</dbReference>
<dbReference type="Gene3D" id="2.160.10.10">
    <property type="entry name" value="Hexapeptide repeat proteins"/>
    <property type="match status" value="1"/>
</dbReference>
<accession>A0A1G2B7E9</accession>
<dbReference type="Proteomes" id="UP000179164">
    <property type="component" value="Unassembled WGS sequence"/>
</dbReference>
<evidence type="ECO:0000256" key="1">
    <source>
        <dbReference type="ARBA" id="ARBA00007274"/>
    </source>
</evidence>
<keyword evidence="2" id="KW-0808">Transferase</keyword>
<dbReference type="SUPFAM" id="SSF51161">
    <property type="entry name" value="Trimeric LpxA-like enzymes"/>
    <property type="match status" value="1"/>
</dbReference>
<dbReference type="STRING" id="1798543.A2898_02910"/>
<name>A0A1G2B7E9_9BACT</name>
<evidence type="ECO:0000313" key="3">
    <source>
        <dbReference type="EMBL" id="OGY85052.1"/>
    </source>
</evidence>
<comment type="caution">
    <text evidence="3">The sequence shown here is derived from an EMBL/GenBank/DDBJ whole genome shotgun (WGS) entry which is preliminary data.</text>
</comment>
<comment type="similarity">
    <text evidence="1">Belongs to the transferase hexapeptide repeat family.</text>
</comment>
<proteinExistence type="inferred from homology"/>
<dbReference type="GO" id="GO:0008374">
    <property type="term" value="F:O-acyltransferase activity"/>
    <property type="evidence" value="ECO:0007669"/>
    <property type="project" value="TreeGrafter"/>
</dbReference>
<dbReference type="PANTHER" id="PTHR23416:SF23">
    <property type="entry name" value="ACETYLTRANSFERASE C18B11.09C-RELATED"/>
    <property type="match status" value="1"/>
</dbReference>
<evidence type="ECO:0008006" key="5">
    <source>
        <dbReference type="Google" id="ProtNLM"/>
    </source>
</evidence>
<gene>
    <name evidence="3" type="ORF">A2898_02910</name>
</gene>
<evidence type="ECO:0000256" key="2">
    <source>
        <dbReference type="ARBA" id="ARBA00022679"/>
    </source>
</evidence>
<dbReference type="EMBL" id="MHKE01000002">
    <property type="protein sequence ID" value="OGY85052.1"/>
    <property type="molecule type" value="Genomic_DNA"/>
</dbReference>